<feature type="domain" description="ABC-type transport auxiliary lipoprotein component" evidence="1">
    <location>
        <begin position="51"/>
        <end position="212"/>
    </location>
</feature>
<dbReference type="EMBL" id="JAAIJQ010000035">
    <property type="protein sequence ID" value="NEV62811.1"/>
    <property type="molecule type" value="Genomic_DNA"/>
</dbReference>
<gene>
    <name evidence="2" type="ORF">G3446_13075</name>
</gene>
<accession>A0A6M0K0F2</accession>
<evidence type="ECO:0000313" key="3">
    <source>
        <dbReference type="Proteomes" id="UP000483379"/>
    </source>
</evidence>
<dbReference type="SUPFAM" id="SSF159594">
    <property type="entry name" value="XCC0632-like"/>
    <property type="match status" value="1"/>
</dbReference>
<dbReference type="AlphaFoldDB" id="A0A6M0K0F2"/>
<comment type="caution">
    <text evidence="2">The sequence shown here is derived from an EMBL/GenBank/DDBJ whole genome shotgun (WGS) entry which is preliminary data.</text>
</comment>
<protein>
    <recommendedName>
        <fullName evidence="1">ABC-type transport auxiliary lipoprotein component domain-containing protein</fullName>
    </recommendedName>
</protein>
<organism evidence="2 3">
    <name type="scientific">Thiorhodococcus minor</name>
    <dbReference type="NCBI Taxonomy" id="57489"/>
    <lineage>
        <taxon>Bacteria</taxon>
        <taxon>Pseudomonadati</taxon>
        <taxon>Pseudomonadota</taxon>
        <taxon>Gammaproteobacteria</taxon>
        <taxon>Chromatiales</taxon>
        <taxon>Chromatiaceae</taxon>
        <taxon>Thiorhodococcus</taxon>
    </lineage>
</organism>
<dbReference type="InterPro" id="IPR005586">
    <property type="entry name" value="ABC_trans_aux"/>
</dbReference>
<reference evidence="2 3" key="1">
    <citation type="submission" date="2020-02" db="EMBL/GenBank/DDBJ databases">
        <title>Genome sequences of Thiorhodococcus mannitoliphagus and Thiorhodococcus minor, purple sulfur photosynthetic bacteria in the gammaproteobacterial family, Chromatiaceae.</title>
        <authorList>
            <person name="Aviles F.A."/>
            <person name="Meyer T.E."/>
            <person name="Kyndt J.A."/>
        </authorList>
    </citation>
    <scope>NUCLEOTIDE SEQUENCE [LARGE SCALE GENOMIC DNA]</scope>
    <source>
        <strain evidence="2 3">DSM 11518</strain>
    </source>
</reference>
<keyword evidence="3" id="KW-1185">Reference proteome</keyword>
<evidence type="ECO:0000259" key="1">
    <source>
        <dbReference type="Pfam" id="PF03886"/>
    </source>
</evidence>
<evidence type="ECO:0000313" key="2">
    <source>
        <dbReference type="EMBL" id="NEV62811.1"/>
    </source>
</evidence>
<sequence length="229" mass="25307">MNADALESGRSCQPSLRSAPRRFRLALLLIALVALLAACGTAPPLPRDRYYALEPDGSAPTAGQLVAAILQVNDLAARGFLGGRQILYRTQEQPLVVERYETYLWEVPAPRALAAILVETIRDVGLFRHVVIPADRAKPDLLLGGEVERFEHRPTERPPLVLAKLNLSLVRTNDRRSLWTRQYSGQEPVSADTPDAMAEAFNRLARRLALEVTRDLVALGTKLESTARP</sequence>
<dbReference type="Pfam" id="PF03886">
    <property type="entry name" value="ABC_trans_aux"/>
    <property type="match status" value="1"/>
</dbReference>
<proteinExistence type="predicted"/>
<name>A0A6M0K0F2_9GAMM</name>
<dbReference type="Proteomes" id="UP000483379">
    <property type="component" value="Unassembled WGS sequence"/>
</dbReference>
<dbReference type="Gene3D" id="3.40.50.10610">
    <property type="entry name" value="ABC-type transport auxiliary lipoprotein component"/>
    <property type="match status" value="1"/>
</dbReference>